<sequence>MNIDRPLWAAGALLSPQQFQQQARWEAWTNEQLAHLALAHPWGVQAVGFDLDALRLGKLKATQLRVRMPDGTWIDTEQVDRLPPALELAQLLADEDQDALLHLALPLEQANGDNCLFDGGRADRPTRYRQSWRDVQDMYADEVQSIGVLEHALSLRLQRDDNADYMTCPLARLVRDGQGAWSLDPGYVPPLLSFAAHPGLLNQLDNLLTQLSAKRQRLMGMRRESNQRMADFAVADVSLFWLLNALNTYQPVLADLREFPARHPEQVYQQLIKLAGGLLTFSLEHDVDKIPAYRHTSLEAVFPPLMHTLSLLLEASLPSRVIALSLEVQGANRWQVTLNDPRLREREGADFYLSVRSRLPAAQVQDQFPRLCKIGTPDEVDYLINAALDGVPLQSLSHVPAAIPLRLENQYFALDLGHSKGQAVLDEGVCAFYVPSSLVDVKLELFAVLRS</sequence>
<dbReference type="NCBIfam" id="TIGR03353">
    <property type="entry name" value="VI_chp_4"/>
    <property type="match status" value="1"/>
</dbReference>
<reference evidence="2" key="1">
    <citation type="submission" date="2016-07" db="EMBL/GenBank/DDBJ databases">
        <authorList>
            <person name="Florea S."/>
            <person name="Webb J.S."/>
            <person name="Jaromczyk J."/>
            <person name="Schardl C.L."/>
        </authorList>
    </citation>
    <scope>NUCLEOTIDE SEQUENCE [LARGE SCALE GENOMIC DNA]</scope>
    <source>
        <strain evidence="2">1YdBTEX2</strain>
    </source>
</reference>
<organism evidence="1 2">
    <name type="scientific">Pseudomonas veronii 1YdBTEX2</name>
    <dbReference type="NCBI Taxonomy" id="1295141"/>
    <lineage>
        <taxon>Bacteria</taxon>
        <taxon>Pseudomonadati</taxon>
        <taxon>Pseudomonadota</taxon>
        <taxon>Gammaproteobacteria</taxon>
        <taxon>Pseudomonadales</taxon>
        <taxon>Pseudomonadaceae</taxon>
        <taxon>Pseudomonas</taxon>
    </lineage>
</organism>
<name>A0A1D3JZ99_PSEVE</name>
<evidence type="ECO:0000313" key="2">
    <source>
        <dbReference type="Proteomes" id="UP000245431"/>
    </source>
</evidence>
<dbReference type="EMBL" id="LT599583">
    <property type="protein sequence ID" value="SBW81416.1"/>
    <property type="molecule type" value="Genomic_DNA"/>
</dbReference>
<dbReference type="Proteomes" id="UP000245431">
    <property type="component" value="Chromosome PVE_r1"/>
</dbReference>
<evidence type="ECO:0000313" key="1">
    <source>
        <dbReference type="EMBL" id="SBW81416.1"/>
    </source>
</evidence>
<dbReference type="AlphaFoldDB" id="A0A1D3JZ99"/>
<dbReference type="PANTHER" id="PTHR35566">
    <property type="entry name" value="BLR3599 PROTEIN"/>
    <property type="match status" value="1"/>
</dbReference>
<dbReference type="PANTHER" id="PTHR35566:SF1">
    <property type="entry name" value="TYPE VI SECRETION SYSTEM BASEPLATE COMPONENT TSSK1"/>
    <property type="match status" value="1"/>
</dbReference>
<protein>
    <submittedName>
        <fullName evidence="1">Type VI secretion protein</fullName>
    </submittedName>
</protein>
<gene>
    <name evidence="1" type="ORF">PVE_R1G3534</name>
</gene>
<dbReference type="Pfam" id="PF05936">
    <property type="entry name" value="T6SS_VasE"/>
    <property type="match status" value="1"/>
</dbReference>
<accession>A0A1D3JZ99</accession>
<proteinExistence type="predicted"/>
<dbReference type="InterPro" id="IPR010263">
    <property type="entry name" value="T6SS_TssK"/>
</dbReference>